<protein>
    <recommendedName>
        <fullName evidence="11">Glutamate/aspartate import permease protein GltK</fullName>
    </recommendedName>
</protein>
<dbReference type="NCBIfam" id="TIGR01726">
    <property type="entry name" value="HEQRo_perm_3TM"/>
    <property type="match status" value="1"/>
</dbReference>
<comment type="caution">
    <text evidence="15">The sequence shown here is derived from an EMBL/GenBank/DDBJ whole genome shotgun (WGS) entry which is preliminary data.</text>
</comment>
<dbReference type="CDD" id="cd06261">
    <property type="entry name" value="TM_PBP2"/>
    <property type="match status" value="1"/>
</dbReference>
<evidence type="ECO:0000256" key="8">
    <source>
        <dbReference type="ARBA" id="ARBA00023136"/>
    </source>
</evidence>
<evidence type="ECO:0000256" key="7">
    <source>
        <dbReference type="ARBA" id="ARBA00022989"/>
    </source>
</evidence>
<evidence type="ECO:0000256" key="6">
    <source>
        <dbReference type="ARBA" id="ARBA00022970"/>
    </source>
</evidence>
<feature type="transmembrane region" description="Helical" evidence="12">
    <location>
        <begin position="166"/>
        <end position="189"/>
    </location>
</feature>
<dbReference type="PANTHER" id="PTHR30614">
    <property type="entry name" value="MEMBRANE COMPONENT OF AMINO ACID ABC TRANSPORTER"/>
    <property type="match status" value="1"/>
</dbReference>
<dbReference type="GO" id="GO:0022857">
    <property type="term" value="F:transmembrane transporter activity"/>
    <property type="evidence" value="ECO:0007669"/>
    <property type="project" value="InterPro"/>
</dbReference>
<keyword evidence="8 12" id="KW-0472">Membrane</keyword>
<dbReference type="InterPro" id="IPR035906">
    <property type="entry name" value="MetI-like_sf"/>
</dbReference>
<feature type="region of interest" description="Disordered" evidence="13">
    <location>
        <begin position="1"/>
        <end position="44"/>
    </location>
</feature>
<evidence type="ECO:0000256" key="5">
    <source>
        <dbReference type="ARBA" id="ARBA00022692"/>
    </source>
</evidence>
<keyword evidence="3 12" id="KW-0813">Transport</keyword>
<dbReference type="Gene3D" id="1.10.3720.10">
    <property type="entry name" value="MetI-like"/>
    <property type="match status" value="1"/>
</dbReference>
<feature type="region of interest" description="Disordered" evidence="13">
    <location>
        <begin position="78"/>
        <end position="102"/>
    </location>
</feature>
<comment type="subcellular location">
    <subcellularLocation>
        <location evidence="1">Cell inner membrane</location>
        <topology evidence="1">Multi-pass membrane protein</topology>
    </subcellularLocation>
    <subcellularLocation>
        <location evidence="12">Cell membrane</location>
        <topology evidence="12">Multi-pass membrane protein</topology>
    </subcellularLocation>
</comment>
<sequence length="372" mass="41284">MALRPQRRGHQRHHRVDALHRRLHVGGRAQRHPFDSRPAVRGGAGARLQLRRQHATGGAAAGTARHDSAADLADAQPLEGHQHRHRDRCRGTDVSGSQGGKRHVPQLRGLRLCIGLLSRHVSPDHRRRRLVSGPLPGADGVIELIDTYWLYFLVGQYPHGPLGGLALTLILAVLGLLFAFPLGLVFGIARVSPWRSVRWPVTALIQVVRGTPLLMVVFWAYFFLPSLTGQNTDQFWTMLTALVVFDAAYLAEIIRAGIQGIGKGQTESARSLGFSYLDAMRLVILPQVVRNMLPSLVNQFVATIKETSLGYIIGLTEVSFIATQINTQVLTRPAEVYLLLGLTYFILCFGLSRLAFWLERHLQQRTMAKAHA</sequence>
<evidence type="ECO:0000256" key="9">
    <source>
        <dbReference type="ARBA" id="ARBA00060298"/>
    </source>
</evidence>
<feature type="transmembrane region" description="Helical" evidence="12">
    <location>
        <begin position="336"/>
        <end position="358"/>
    </location>
</feature>
<evidence type="ECO:0000256" key="11">
    <source>
        <dbReference type="ARBA" id="ARBA00073645"/>
    </source>
</evidence>
<comment type="similarity">
    <text evidence="2">Belongs to the binding-protein-dependent transport system permease family. HisMQ subfamily.</text>
</comment>
<dbReference type="InterPro" id="IPR010065">
    <property type="entry name" value="AA_ABC_transptr_permease_3TM"/>
</dbReference>
<evidence type="ECO:0000256" key="12">
    <source>
        <dbReference type="RuleBase" id="RU363032"/>
    </source>
</evidence>
<dbReference type="Pfam" id="PF00528">
    <property type="entry name" value="BPD_transp_1"/>
    <property type="match status" value="1"/>
</dbReference>
<proteinExistence type="inferred from homology"/>
<keyword evidence="7 12" id="KW-1133">Transmembrane helix</keyword>
<dbReference type="SUPFAM" id="SSF161098">
    <property type="entry name" value="MetI-like"/>
    <property type="match status" value="1"/>
</dbReference>
<evidence type="ECO:0000313" key="16">
    <source>
        <dbReference type="Proteomes" id="UP000706151"/>
    </source>
</evidence>
<keyword evidence="6" id="KW-0029">Amino-acid transport</keyword>
<reference evidence="15 16" key="1">
    <citation type="submission" date="2020-10" db="EMBL/GenBank/DDBJ databases">
        <title>Connecting structure to function with the recovery of over 1000 high-quality activated sludge metagenome-assembled genomes encoding full-length rRNA genes using long-read sequencing.</title>
        <authorList>
            <person name="Singleton C.M."/>
            <person name="Petriglieri F."/>
            <person name="Kristensen J.M."/>
            <person name="Kirkegaard R.H."/>
            <person name="Michaelsen T.Y."/>
            <person name="Andersen M.H."/>
            <person name="Karst S.M."/>
            <person name="Dueholm M.S."/>
            <person name="Nielsen P.H."/>
            <person name="Albertsen M."/>
        </authorList>
    </citation>
    <scope>NUCLEOTIDE SEQUENCE [LARGE SCALE GENOMIC DNA]</scope>
    <source>
        <strain evidence="15">Fred_18-Q3-R57-64_BAT3C.720</strain>
    </source>
</reference>
<evidence type="ECO:0000313" key="15">
    <source>
        <dbReference type="EMBL" id="MBK7955546.1"/>
    </source>
</evidence>
<gene>
    <name evidence="15" type="ORF">IPK02_17230</name>
</gene>
<feature type="domain" description="ABC transmembrane type-1" evidence="14">
    <location>
        <begin position="165"/>
        <end position="355"/>
    </location>
</feature>
<dbReference type="FunFam" id="1.10.3720.10:FF:000006">
    <property type="entry name" value="Glutamate/aspartate ABC transporter, permease protein GltK"/>
    <property type="match status" value="1"/>
</dbReference>
<evidence type="ECO:0000256" key="4">
    <source>
        <dbReference type="ARBA" id="ARBA00022475"/>
    </source>
</evidence>
<dbReference type="EMBL" id="JADJOT010000010">
    <property type="protein sequence ID" value="MBK7955546.1"/>
    <property type="molecule type" value="Genomic_DNA"/>
</dbReference>
<comment type="subunit">
    <text evidence="10">The complex is composed of two ATP-binding proteins (GltL), two transmembrane proteins (GltJ and GltK) and a solute-binding protein (GltI).</text>
</comment>
<dbReference type="GO" id="GO:0043190">
    <property type="term" value="C:ATP-binding cassette (ABC) transporter complex"/>
    <property type="evidence" value="ECO:0007669"/>
    <property type="project" value="InterPro"/>
</dbReference>
<organism evidence="15 16">
    <name type="scientific">Candidatus Accumulibacter affinis</name>
    <dbReference type="NCBI Taxonomy" id="2954384"/>
    <lineage>
        <taxon>Bacteria</taxon>
        <taxon>Pseudomonadati</taxon>
        <taxon>Pseudomonadota</taxon>
        <taxon>Betaproteobacteria</taxon>
        <taxon>Candidatus Accumulibacter</taxon>
    </lineage>
</organism>
<dbReference type="Proteomes" id="UP000706151">
    <property type="component" value="Unassembled WGS sequence"/>
</dbReference>
<feature type="compositionally biased region" description="Basic residues" evidence="13">
    <location>
        <begin position="1"/>
        <end position="31"/>
    </location>
</feature>
<accession>A0A935TBP9</accession>
<evidence type="ECO:0000259" key="14">
    <source>
        <dbReference type="PROSITE" id="PS50928"/>
    </source>
</evidence>
<feature type="transmembrane region" description="Helical" evidence="12">
    <location>
        <begin position="201"/>
        <end position="222"/>
    </location>
</feature>
<keyword evidence="4" id="KW-1003">Cell membrane</keyword>
<feature type="transmembrane region" description="Helical" evidence="12">
    <location>
        <begin position="135"/>
        <end position="154"/>
    </location>
</feature>
<dbReference type="PANTHER" id="PTHR30614:SF21">
    <property type="entry name" value="AMINO ACID ABC TRANSPORTER PERMEASE"/>
    <property type="match status" value="1"/>
</dbReference>
<evidence type="ECO:0000256" key="13">
    <source>
        <dbReference type="SAM" id="MobiDB-lite"/>
    </source>
</evidence>
<evidence type="ECO:0000256" key="1">
    <source>
        <dbReference type="ARBA" id="ARBA00004429"/>
    </source>
</evidence>
<dbReference type="PROSITE" id="PS50928">
    <property type="entry name" value="ABC_TM1"/>
    <property type="match status" value="1"/>
</dbReference>
<keyword evidence="5 12" id="KW-0812">Transmembrane</keyword>
<evidence type="ECO:0000256" key="10">
    <source>
        <dbReference type="ARBA" id="ARBA00062718"/>
    </source>
</evidence>
<evidence type="ECO:0000256" key="3">
    <source>
        <dbReference type="ARBA" id="ARBA00022448"/>
    </source>
</evidence>
<feature type="transmembrane region" description="Helical" evidence="12">
    <location>
        <begin position="234"/>
        <end position="251"/>
    </location>
</feature>
<dbReference type="InterPro" id="IPR000515">
    <property type="entry name" value="MetI-like"/>
</dbReference>
<evidence type="ECO:0000256" key="2">
    <source>
        <dbReference type="ARBA" id="ARBA00010072"/>
    </source>
</evidence>
<dbReference type="GO" id="GO:0006865">
    <property type="term" value="P:amino acid transport"/>
    <property type="evidence" value="ECO:0007669"/>
    <property type="project" value="UniProtKB-KW"/>
</dbReference>
<comment type="function">
    <text evidence="9">Part of the ABC transporter complex GltIJKL involved in glutamate and aspartate uptake. Probably responsible for the translocation of the substrate across the membrane.</text>
</comment>
<dbReference type="AlphaFoldDB" id="A0A935TBP9"/>
<dbReference type="InterPro" id="IPR043429">
    <property type="entry name" value="ArtM/GltK/GlnP/TcyL/YhdX-like"/>
</dbReference>
<name>A0A935TBP9_9PROT</name>